<dbReference type="RefSeq" id="XP_017785011.1">
    <property type="nucleotide sequence ID" value="XM_017929522.1"/>
</dbReference>
<evidence type="ECO:0000256" key="1">
    <source>
        <dbReference type="ARBA" id="ARBA00001947"/>
    </source>
</evidence>
<accession>A0ABM1NDW1</accession>
<evidence type="ECO:0000259" key="11">
    <source>
        <dbReference type="Pfam" id="PF05649"/>
    </source>
</evidence>
<protein>
    <submittedName>
        <fullName evidence="13">Endothelin-converting enzyme 1-like</fullName>
    </submittedName>
</protein>
<keyword evidence="5" id="KW-0479">Metal-binding</keyword>
<sequence length="595" mass="69137">MKRFEFLFLALIHGASSLPFFLYHANEGLSDLRRPCDDYYRDVCDKWELKNKGPKSEPVWSQFVATAYEINNKIQSILIDDDFNSEGKIFYAGCVDDEANYIQQFRVFARKLGGWNDPHPEVFFKIAETTRLLGIHPIIKLTVDVDYSNHTRHILYVDSGDFVFPELFLANPKKYTKELQVYRKWIARTLHHVLGDEINEREIQEIVDFEIVLADIRDDQMKMINLKHLVYMKEFLRYLLEGTAVDYNKLQDIVVKPKRLEELLILLNNTEVRVVSNYIMWCAIKDLSRDVDPQLRKFSFEVDKAILGIDEDLDRKHECTQHALKNFGGDLIRTYRFDEDIISGVSQMANNLKLEFVRQLLDNNWMSFELRAEAVRKILSVRFEIGYPKLSNKNVKRVAMGDNHFINVLKLKNLEAKSSLEQLNHDTKRINWPISVFDVNAYYSLLHNAIILPLGILHQPFYDPLRPASANYAALGSLIGHELSHALDSLLDDLKVACFQTQLGAVAENVADHVGLTISYNTMLQATERIPFMDRRKIFFRNYAKMWCEVAEQNDLLLAEDHAPVNIRVLKTLANSQAFNALYKCETKEQCIIWN</sequence>
<feature type="domain" description="Peptidase M13 C-terminal" evidence="10">
    <location>
        <begin position="440"/>
        <end position="490"/>
    </location>
</feature>
<evidence type="ECO:0000256" key="6">
    <source>
        <dbReference type="ARBA" id="ARBA00022801"/>
    </source>
</evidence>
<comment type="cofactor">
    <cofactor evidence="1">
        <name>Zn(2+)</name>
        <dbReference type="ChEBI" id="CHEBI:29105"/>
    </cofactor>
</comment>
<feature type="chain" id="PRO_5047237053" evidence="9">
    <location>
        <begin position="18"/>
        <end position="595"/>
    </location>
</feature>
<feature type="signal peptide" evidence="9">
    <location>
        <begin position="1"/>
        <end position="17"/>
    </location>
</feature>
<evidence type="ECO:0000256" key="4">
    <source>
        <dbReference type="ARBA" id="ARBA00022670"/>
    </source>
</evidence>
<dbReference type="Gene3D" id="3.40.390.10">
    <property type="entry name" value="Collagenase (Catalytic Domain)"/>
    <property type="match status" value="2"/>
</dbReference>
<comment type="subcellular location">
    <subcellularLocation>
        <location evidence="2">Cell membrane</location>
        <topology evidence="2">Single-pass type II membrane protein</topology>
    </subcellularLocation>
</comment>
<evidence type="ECO:0000256" key="3">
    <source>
        <dbReference type="ARBA" id="ARBA00007357"/>
    </source>
</evidence>
<dbReference type="InterPro" id="IPR042089">
    <property type="entry name" value="Peptidase_M13_dom_2"/>
</dbReference>
<dbReference type="GeneID" id="108568437"/>
<organism evidence="12 13">
    <name type="scientific">Nicrophorus vespilloides</name>
    <name type="common">Boreal carrion beetle</name>
    <dbReference type="NCBI Taxonomy" id="110193"/>
    <lineage>
        <taxon>Eukaryota</taxon>
        <taxon>Metazoa</taxon>
        <taxon>Ecdysozoa</taxon>
        <taxon>Arthropoda</taxon>
        <taxon>Hexapoda</taxon>
        <taxon>Insecta</taxon>
        <taxon>Pterygota</taxon>
        <taxon>Neoptera</taxon>
        <taxon>Endopterygota</taxon>
        <taxon>Coleoptera</taxon>
        <taxon>Polyphaga</taxon>
        <taxon>Staphyliniformia</taxon>
        <taxon>Silphidae</taxon>
        <taxon>Nicrophorinae</taxon>
        <taxon>Nicrophorus</taxon>
    </lineage>
</organism>
<dbReference type="CDD" id="cd08662">
    <property type="entry name" value="M13"/>
    <property type="match status" value="1"/>
</dbReference>
<evidence type="ECO:0000256" key="2">
    <source>
        <dbReference type="ARBA" id="ARBA00004401"/>
    </source>
</evidence>
<dbReference type="Proteomes" id="UP000695000">
    <property type="component" value="Unplaced"/>
</dbReference>
<dbReference type="Gene3D" id="1.10.1380.10">
    <property type="entry name" value="Neutral endopeptidase , domain2"/>
    <property type="match status" value="1"/>
</dbReference>
<feature type="domain" description="Peptidase M13 C-terminal" evidence="10">
    <location>
        <begin position="505"/>
        <end position="589"/>
    </location>
</feature>
<keyword evidence="6" id="KW-0378">Hydrolase</keyword>
<dbReference type="InterPro" id="IPR000718">
    <property type="entry name" value="Peptidase_M13"/>
</dbReference>
<keyword evidence="9" id="KW-0732">Signal</keyword>
<dbReference type="SUPFAM" id="SSF55486">
    <property type="entry name" value="Metalloproteases ('zincins'), catalytic domain"/>
    <property type="match status" value="1"/>
</dbReference>
<keyword evidence="12" id="KW-1185">Reference proteome</keyword>
<dbReference type="PANTHER" id="PTHR11733">
    <property type="entry name" value="ZINC METALLOPROTEASE FAMILY M13 NEPRILYSIN-RELATED"/>
    <property type="match status" value="1"/>
</dbReference>
<gene>
    <name evidence="13" type="primary">LOC108568437</name>
</gene>
<dbReference type="InterPro" id="IPR008753">
    <property type="entry name" value="Peptidase_M13_N"/>
</dbReference>
<dbReference type="InterPro" id="IPR018497">
    <property type="entry name" value="Peptidase_M13_C"/>
</dbReference>
<evidence type="ECO:0000256" key="5">
    <source>
        <dbReference type="ARBA" id="ARBA00022723"/>
    </source>
</evidence>
<evidence type="ECO:0000313" key="13">
    <source>
        <dbReference type="RefSeq" id="XP_017785011.1"/>
    </source>
</evidence>
<evidence type="ECO:0000256" key="9">
    <source>
        <dbReference type="SAM" id="SignalP"/>
    </source>
</evidence>
<evidence type="ECO:0000256" key="7">
    <source>
        <dbReference type="ARBA" id="ARBA00022833"/>
    </source>
</evidence>
<proteinExistence type="inferred from homology"/>
<dbReference type="PROSITE" id="PS51885">
    <property type="entry name" value="NEPRILYSIN"/>
    <property type="match status" value="1"/>
</dbReference>
<keyword evidence="8" id="KW-0482">Metalloprotease</keyword>
<reference evidence="13" key="1">
    <citation type="submission" date="2025-08" db="UniProtKB">
        <authorList>
            <consortium name="RefSeq"/>
        </authorList>
    </citation>
    <scope>IDENTIFICATION</scope>
    <source>
        <tissue evidence="13">Whole Larva</tissue>
    </source>
</reference>
<evidence type="ECO:0000256" key="8">
    <source>
        <dbReference type="ARBA" id="ARBA00023049"/>
    </source>
</evidence>
<keyword evidence="4" id="KW-0645">Protease</keyword>
<dbReference type="PANTHER" id="PTHR11733:SF224">
    <property type="entry name" value="NEPRILYSIN-2"/>
    <property type="match status" value="1"/>
</dbReference>
<dbReference type="Pfam" id="PF01431">
    <property type="entry name" value="Peptidase_M13"/>
    <property type="match status" value="2"/>
</dbReference>
<comment type="similarity">
    <text evidence="3">Belongs to the peptidase M13 family.</text>
</comment>
<dbReference type="Pfam" id="PF05649">
    <property type="entry name" value="Peptidase_M13_N"/>
    <property type="match status" value="1"/>
</dbReference>
<evidence type="ECO:0000259" key="10">
    <source>
        <dbReference type="Pfam" id="PF01431"/>
    </source>
</evidence>
<dbReference type="InterPro" id="IPR024079">
    <property type="entry name" value="MetalloPept_cat_dom_sf"/>
</dbReference>
<keyword evidence="7" id="KW-0862">Zinc</keyword>
<dbReference type="PRINTS" id="PR00786">
    <property type="entry name" value="NEPRILYSIN"/>
</dbReference>
<evidence type="ECO:0000313" key="12">
    <source>
        <dbReference type="Proteomes" id="UP000695000"/>
    </source>
</evidence>
<feature type="domain" description="Peptidase M13 N-terminal" evidence="11">
    <location>
        <begin position="35"/>
        <end position="388"/>
    </location>
</feature>
<name>A0ABM1NDW1_NICVS</name>